<dbReference type="PANTHER" id="PTHR33163">
    <property type="entry name" value="PROTEIN TIC 214-RELATED"/>
    <property type="match status" value="1"/>
</dbReference>
<dbReference type="InterPro" id="IPR008896">
    <property type="entry name" value="TIC214"/>
</dbReference>
<feature type="transmembrane region" description="Helical" evidence="4">
    <location>
        <begin position="21"/>
        <end position="43"/>
    </location>
</feature>
<keyword evidence="4" id="KW-0812">Transmembrane</keyword>
<feature type="compositionally biased region" description="Acidic residues" evidence="5">
    <location>
        <begin position="254"/>
        <end position="264"/>
    </location>
</feature>
<evidence type="ECO:0000256" key="3">
    <source>
        <dbReference type="ARBA" id="ARBA00022780"/>
    </source>
</evidence>
<keyword evidence="4 6" id="KW-0934">Plastid</keyword>
<evidence type="ECO:0000256" key="1">
    <source>
        <dbReference type="ARBA" id="ARBA00002515"/>
    </source>
</evidence>
<name>A0A5K5TK78_9ROSA</name>
<keyword evidence="4" id="KW-1133">Transmembrane helix</keyword>
<gene>
    <name evidence="6" type="primary">ycf1</name>
    <name evidence="4" type="synonym">TIC214</name>
</gene>
<keyword evidence="4 6" id="KW-0150">Chloroplast</keyword>
<evidence type="ECO:0000256" key="2">
    <source>
        <dbReference type="ARBA" id="ARBA00004478"/>
    </source>
</evidence>
<sequence length="1943" mass="231970">MILKSFILGNLVSLCMKIINSVVVVGLYYGFLTTFSIGPSYLFLLRARVMEEGEEGTEKKVSATTGFITGQLMMFISIYYVPLHLALGRPHTITVLALPYLLFHFFWNNHKHFFDYGSTTRNSMRNLSIQCLFLNNLIFQLFNHFILPSSMLVRLVNIYMFRCNNKMLFVTSSFVGWLIGHILFMKWVGLVLGWIQQNNSIRSNVLIRSNKYLVSELRNSMARIFSILLFITSVYYLGRIPSPIVTKKLKETSETEETDVEIETTSETKGTKQEQEGSTEEDPSPSLFSEEKEDPYKIDETKEIRVNGKEKTKDQFHFKETRYKNRPVYETYYLDGNQEQENSKLEIFKKSDLFWFEKPIVTILFDYKRWNRPLRYIKNNRFENYVRNEMSQYFFYTCQSDGKERISFTYPPSLATFFEMIQSKMSLFRKEKLPSNEFYNQWSYRNEHKKKKLNNKFLNRVKALDKTLNLNKEFFVLNVLEKRTRLCNDKTKKEYLTKIYDPFLNGPYRGRIKKLFTPSIINEASIKNYIERVCINKIHGILLIINYLNGPYRGRIKKLFTPSIINEASIKNYIERVCINKIHGILLIINYLEFEQKTNPFDINDRKSLVTEIGYLLNLINELAVKSTSSLNFQRLFLVPEHEQVRIHSEDQFKILNFLFDAVRTVPNDKTIKKKSIEIKEINKKVPRWSYKLINDLEQQEGETEESVVEDHEIRSRKAKRVVIFTDNHQNTDAYTNTQETNNTDQTAEIALIRYSQQPDFRRDIIKGSMRAQRRKTVTWKLFQANVHSPLFLDRIDKSFFFFFFFFLGGEEKFFFFFFDISARMKIIFRNWMRKNTEFSDYTEKNTKESEKKKEEDKKEEDKRKEKARIEIAEAWDSILLAQVLRGFLLVTQSILRKYIILPSLIIAKNIVRILLFQFPEWSEDLKDWNREMHIKCTYNGVQLSEKEFPKNWLTDGIQIKILFPFSLKPWHRSKLQAPYNDPMKKKDQKNDFCFLTVFGMETELPFGSPRKKLSFFEPIFKELKKKFKKLKKKCFIILRILKEQKKLFLNVSKETKKRIIKSILFIKEIIKELSKINPIILFGFGLREIEVYELSETKKDSIIGNRMIHESSIQIISQGWTNYSLTEKKMQDLTDRTNTIINQIEKITKENKKGTPDIIFSSNKISYDDKGSESQKNIWQILKRQNVRLIRKSHYFIKYFIERIYIDIFLCIINIPSINTQLFLESTKKIIYKYINDNEANHERIDKTNQSVIPFISTIKKSFTNISNNNSKTFCDLSYFSQAYVFYKLSQTQPINLYKLKSVFQYNGMSLFLKNEIKDFFVVTQELFHSELRHKNLRNYGMNQWTNWLRSQYQCDVSHIKWSRLVPQKWRNIFNQHCMAQNKDLCDLYEKDRLINYEKNFETDSLLNQKDNFKKQYRYDILAYKSINLAYKSINYEDKKDSYIYGSPLQVKNKQDIFYNYNTHTQKSFNMPEGIPIIPYLVEDDIRDMEINPDRKYFDWRIFHFCLKNKVDIDAWIDIDTDTNSNKYTKTRVNKYQIIDKINKRGLFYLTIQQDQEINLSNQITLFDWMGMNEEILSCPISNMEFWFFPELGILYNTYKIKPWVIPIKLLVLNSNINENYSKNKSITGNKKRDPFISISENSKKSFELENRNQGEKEYAVQADFKSALSNQEKDVEEDYTGSYMKKNRNKKQYKINTKAEFDFFLKRYLHFQLRWDDSLNKKISNNIKVYCLLLRLINPREITISSIQRGEMSPDILMIQKDLTLTELIKRGILIIEPIRLSIKNDGKFIMYQTIGISLVHKSKHQINQRYREKKHADKNSDEVITKHQRMTGNRDKNHYDLFVPENILSPRRRRELRILICFNSENRHRNAAFCNGNKVNSQVLDKSKNYKKKLIKFKLFLWPNYRLEDLACMNRYWFNTNNGSRFSMVRVHMYPRLKMH</sequence>
<geneLocation type="chloroplast" evidence="6"/>
<feature type="transmembrane region" description="Helical" evidence="4">
    <location>
        <begin position="90"/>
        <end position="107"/>
    </location>
</feature>
<protein>
    <recommendedName>
        <fullName evidence="4">Protein TIC 214</fullName>
    </recommendedName>
    <alternativeName>
        <fullName evidence="4">Translocon at the inner envelope membrane of chloroplasts 214</fullName>
    </alternativeName>
</protein>
<accession>A0A5K5TK78</accession>
<dbReference type="PANTHER" id="PTHR33163:SF40">
    <property type="entry name" value="PROTEIN TIC 214"/>
    <property type="match status" value="1"/>
</dbReference>
<dbReference type="GO" id="GO:0009706">
    <property type="term" value="C:chloroplast inner membrane"/>
    <property type="evidence" value="ECO:0007669"/>
    <property type="project" value="UniProtKB-SubCell"/>
</dbReference>
<dbReference type="Pfam" id="PF05758">
    <property type="entry name" value="Ycf1"/>
    <property type="match status" value="1"/>
</dbReference>
<organism evidence="6">
    <name type="scientific">Prunus triloba</name>
    <dbReference type="NCBI Taxonomy" id="552838"/>
    <lineage>
        <taxon>Eukaryota</taxon>
        <taxon>Viridiplantae</taxon>
        <taxon>Streptophyta</taxon>
        <taxon>Embryophyta</taxon>
        <taxon>Tracheophyta</taxon>
        <taxon>Spermatophyta</taxon>
        <taxon>Magnoliopsida</taxon>
        <taxon>eudicotyledons</taxon>
        <taxon>Gunneridae</taxon>
        <taxon>Pentapetalae</taxon>
        <taxon>rosids</taxon>
        <taxon>fabids</taxon>
        <taxon>Rosales</taxon>
        <taxon>Rosaceae</taxon>
        <taxon>Amygdaloideae</taxon>
        <taxon>Amygdaleae</taxon>
        <taxon>Prunus</taxon>
    </lineage>
</organism>
<feature type="transmembrane region" description="Helical" evidence="4">
    <location>
        <begin position="127"/>
        <end position="147"/>
    </location>
</feature>
<feature type="region of interest" description="Disordered" evidence="5">
    <location>
        <begin position="250"/>
        <end position="294"/>
    </location>
</feature>
<proteinExistence type="inferred from homology"/>
<evidence type="ECO:0000313" key="6">
    <source>
        <dbReference type="EMBL" id="ATG32667.1"/>
    </source>
</evidence>
<feature type="region of interest" description="Disordered" evidence="5">
    <location>
        <begin position="843"/>
        <end position="863"/>
    </location>
</feature>
<evidence type="ECO:0000256" key="5">
    <source>
        <dbReference type="SAM" id="MobiDB-lite"/>
    </source>
</evidence>
<comment type="subcellular location">
    <subcellularLocation>
        <location evidence="2">Plastid</location>
        <location evidence="2">Chloroplast inner membrane</location>
        <topology evidence="2">Multi-pass membrane protein</topology>
    </subcellularLocation>
</comment>
<keyword evidence="4" id="KW-0813">Transport</keyword>
<feature type="transmembrane region" description="Helical" evidence="4">
    <location>
        <begin position="63"/>
        <end position="83"/>
    </location>
</feature>
<feature type="transmembrane region" description="Helical" evidence="4">
    <location>
        <begin position="168"/>
        <end position="195"/>
    </location>
</feature>
<dbReference type="GO" id="GO:0015031">
    <property type="term" value="P:protein transport"/>
    <property type="evidence" value="ECO:0007669"/>
    <property type="project" value="UniProtKB-KW"/>
</dbReference>
<keyword evidence="4" id="KW-0653">Protein transport</keyword>
<dbReference type="EMBL" id="KY101155">
    <property type="protein sequence ID" value="ATG32667.1"/>
    <property type="molecule type" value="Genomic_DNA"/>
</dbReference>
<reference evidence="6" key="1">
    <citation type="submission" date="2016-11" db="EMBL/GenBank/DDBJ databases">
        <title>The complete chloroplast genome sequence of Prunus triloba Lindl.</title>
        <authorList>
            <person name="Bao W."/>
            <person name="Ta Na W."/>
        </authorList>
    </citation>
    <scope>NUCLEOTIDE SEQUENCE</scope>
</reference>
<feature type="transmembrane region" description="Helical" evidence="4">
    <location>
        <begin position="220"/>
        <end position="238"/>
    </location>
</feature>
<comment type="similarity">
    <text evidence="4">Belongs to the TIC214 family.</text>
</comment>
<evidence type="ECO:0000256" key="4">
    <source>
        <dbReference type="RuleBase" id="RU364085"/>
    </source>
</evidence>
<comment type="subunit">
    <text evidence="4">Part of the Tic complex.</text>
</comment>
<keyword evidence="4" id="KW-0472">Membrane</keyword>
<keyword evidence="3 4" id="KW-1001">Plastid inner membrane</keyword>
<comment type="function">
    <text evidence="1 4">Involved in protein precursor import into chloroplasts. May be part of an intermediate translocation complex acting as a protein-conducting channel at the inner envelope.</text>
</comment>